<name>A0ABS8Y0I4_DATST</name>
<keyword evidence="3" id="KW-1185">Reference proteome</keyword>
<gene>
    <name evidence="2" type="ORF">HAX54_011576</name>
</gene>
<protein>
    <submittedName>
        <fullName evidence="2">Uncharacterized protein</fullName>
    </submittedName>
</protein>
<dbReference type="EMBL" id="JACEIK010016601">
    <property type="protein sequence ID" value="MCE5165678.1"/>
    <property type="molecule type" value="Genomic_DNA"/>
</dbReference>
<evidence type="ECO:0000313" key="2">
    <source>
        <dbReference type="EMBL" id="MCE5165678.1"/>
    </source>
</evidence>
<feature type="region of interest" description="Disordered" evidence="1">
    <location>
        <begin position="87"/>
        <end position="129"/>
    </location>
</feature>
<evidence type="ECO:0000313" key="3">
    <source>
        <dbReference type="Proteomes" id="UP000823775"/>
    </source>
</evidence>
<accession>A0ABS8Y0I4</accession>
<feature type="compositionally biased region" description="Basic and acidic residues" evidence="1">
    <location>
        <begin position="90"/>
        <end position="109"/>
    </location>
</feature>
<organism evidence="2 3">
    <name type="scientific">Datura stramonium</name>
    <name type="common">Jimsonweed</name>
    <name type="synonym">Common thornapple</name>
    <dbReference type="NCBI Taxonomy" id="4076"/>
    <lineage>
        <taxon>Eukaryota</taxon>
        <taxon>Viridiplantae</taxon>
        <taxon>Streptophyta</taxon>
        <taxon>Embryophyta</taxon>
        <taxon>Tracheophyta</taxon>
        <taxon>Spermatophyta</taxon>
        <taxon>Magnoliopsida</taxon>
        <taxon>eudicotyledons</taxon>
        <taxon>Gunneridae</taxon>
        <taxon>Pentapetalae</taxon>
        <taxon>asterids</taxon>
        <taxon>lamiids</taxon>
        <taxon>Solanales</taxon>
        <taxon>Solanaceae</taxon>
        <taxon>Solanoideae</taxon>
        <taxon>Datureae</taxon>
        <taxon>Datura</taxon>
    </lineage>
</organism>
<evidence type="ECO:0000256" key="1">
    <source>
        <dbReference type="SAM" id="MobiDB-lite"/>
    </source>
</evidence>
<sequence>MVGFDRHSNDICNLGTQYNGVVEMYNHNFEWSVHNYETEKPSNPYTLLQNLDSNDGYTIPSNLTESIDRCNDFEGLLTQLTQIVSNNDATNDRMDESDSDRPLDDKSTDGDQSSDNDGDVDGKPVAIGDGNINYHSNVISYLDYTEETQEDFVFMRDTSSVRTALWNANNPAYLKSG</sequence>
<reference evidence="2 3" key="1">
    <citation type="journal article" date="2021" name="BMC Genomics">
        <title>Datura genome reveals duplications of psychoactive alkaloid biosynthetic genes and high mutation rate following tissue culture.</title>
        <authorList>
            <person name="Rajewski A."/>
            <person name="Carter-House D."/>
            <person name="Stajich J."/>
            <person name="Litt A."/>
        </authorList>
    </citation>
    <scope>NUCLEOTIDE SEQUENCE [LARGE SCALE GENOMIC DNA]</scope>
    <source>
        <strain evidence="2">AR-01</strain>
    </source>
</reference>
<proteinExistence type="predicted"/>
<dbReference type="Proteomes" id="UP000823775">
    <property type="component" value="Unassembled WGS sequence"/>
</dbReference>
<comment type="caution">
    <text evidence="2">The sequence shown here is derived from an EMBL/GenBank/DDBJ whole genome shotgun (WGS) entry which is preliminary data.</text>
</comment>